<organism evidence="3 4">
    <name type="scientific">Gilvirhabdus luticola</name>
    <dbReference type="NCBI Taxonomy" id="3079858"/>
    <lineage>
        <taxon>Bacteria</taxon>
        <taxon>Pseudomonadati</taxon>
        <taxon>Bacteroidota</taxon>
        <taxon>Flavobacteriia</taxon>
        <taxon>Flavobacteriales</taxon>
        <taxon>Flavobacteriaceae</taxon>
        <taxon>Gilvirhabdus</taxon>
    </lineage>
</organism>
<keyword evidence="4" id="KW-1185">Reference proteome</keyword>
<dbReference type="EMBL" id="JAWHTF010000001">
    <property type="protein sequence ID" value="MDU8884977.1"/>
    <property type="molecule type" value="Genomic_DNA"/>
</dbReference>
<gene>
    <name evidence="3" type="ORF">RXV94_02310</name>
</gene>
<dbReference type="InterPro" id="IPR037232">
    <property type="entry name" value="NADH_quin_OxRdtase_su_C/D-like"/>
</dbReference>
<dbReference type="SUPFAM" id="SSF143243">
    <property type="entry name" value="Nqo5-like"/>
    <property type="match status" value="1"/>
</dbReference>
<evidence type="ECO:0000256" key="1">
    <source>
        <dbReference type="ARBA" id="ARBA00007569"/>
    </source>
</evidence>
<dbReference type="Gene3D" id="3.30.460.80">
    <property type="entry name" value="NADH:ubiquinone oxidoreductase, 30kDa subunit"/>
    <property type="match status" value="1"/>
</dbReference>
<evidence type="ECO:0000259" key="2">
    <source>
        <dbReference type="Pfam" id="PF00329"/>
    </source>
</evidence>
<dbReference type="RefSeq" id="WP_316660787.1">
    <property type="nucleotide sequence ID" value="NZ_JAWHTF010000001.1"/>
</dbReference>
<proteinExistence type="inferred from homology"/>
<dbReference type="InterPro" id="IPR001268">
    <property type="entry name" value="NADH_UbQ_OxRdtase_30kDa_su"/>
</dbReference>
<dbReference type="PANTHER" id="PTHR10884:SF14">
    <property type="entry name" value="NADH DEHYDROGENASE [UBIQUINONE] IRON-SULFUR PROTEIN 3, MITOCHONDRIAL"/>
    <property type="match status" value="1"/>
</dbReference>
<sequence>MTNESLQELLGSWFPNPEASETSLQAKVSNDVEVLDENLEAQALVNPSLLEFKEEGSQFLNVIVPKEYLHGLMKKLKSNSETSFDYLFCLSGVDWGNELGVVYHLESTKYRHTIVVKVTTEDRENPAFDSVCDIWRTAEFHEREVFDFFGIKFNNHPNLKRLFLTDEWEGFPLRKDYVDEINMVIK</sequence>
<evidence type="ECO:0000313" key="4">
    <source>
        <dbReference type="Proteomes" id="UP001268651"/>
    </source>
</evidence>
<evidence type="ECO:0000313" key="3">
    <source>
        <dbReference type="EMBL" id="MDU8884977.1"/>
    </source>
</evidence>
<dbReference type="Proteomes" id="UP001268651">
    <property type="component" value="Unassembled WGS sequence"/>
</dbReference>
<reference evidence="3 4" key="1">
    <citation type="submission" date="2023-10" db="EMBL/GenBank/DDBJ databases">
        <title>Marimonas sp. nov. isolated from tidal mud flat.</title>
        <authorList>
            <person name="Jaincy N.J."/>
            <person name="Srinivasan S."/>
            <person name="Lee S.-S."/>
        </authorList>
    </citation>
    <scope>NUCLEOTIDE SEQUENCE [LARGE SCALE GENOMIC DNA]</scope>
    <source>
        <strain evidence="3 4">MJ-SS3</strain>
    </source>
</reference>
<name>A0ABU3U3J3_9FLAO</name>
<accession>A0ABU3U3J3</accession>
<dbReference type="Pfam" id="PF00329">
    <property type="entry name" value="Complex1_30kDa"/>
    <property type="match status" value="1"/>
</dbReference>
<comment type="caution">
    <text evidence="3">The sequence shown here is derived from an EMBL/GenBank/DDBJ whole genome shotgun (WGS) entry which is preliminary data.</text>
</comment>
<feature type="domain" description="NADH:ubiquinone oxidoreductase 30kDa subunit" evidence="2">
    <location>
        <begin position="63"/>
        <end position="177"/>
    </location>
</feature>
<protein>
    <submittedName>
        <fullName evidence="3">NADH-quinone oxidoreductase subunit C</fullName>
    </submittedName>
</protein>
<dbReference type="PANTHER" id="PTHR10884">
    <property type="entry name" value="NADH DEHYDROGENASE UBIQUINONE IRON-SULFUR PROTEIN 3"/>
    <property type="match status" value="1"/>
</dbReference>
<comment type="similarity">
    <text evidence="1">Belongs to the complex I 30 kDa subunit family.</text>
</comment>